<dbReference type="PANTHER" id="PTHR33376">
    <property type="match status" value="1"/>
</dbReference>
<accession>A0ABR9K2N9</accession>
<dbReference type="InterPro" id="IPR018389">
    <property type="entry name" value="DctP_fam"/>
</dbReference>
<keyword evidence="5" id="KW-1185">Reference proteome</keyword>
<dbReference type="EMBL" id="JADBDZ010000001">
    <property type="protein sequence ID" value="MBE1536983.1"/>
    <property type="molecule type" value="Genomic_DNA"/>
</dbReference>
<comment type="similarity">
    <text evidence="1">Belongs to the bacterial solute-binding protein 7 family.</text>
</comment>
<comment type="caution">
    <text evidence="4">The sequence shown here is derived from an EMBL/GenBank/DDBJ whole genome shotgun (WGS) entry which is preliminary data.</text>
</comment>
<evidence type="ECO:0000256" key="2">
    <source>
        <dbReference type="ARBA" id="ARBA00022448"/>
    </source>
</evidence>
<evidence type="ECO:0000313" key="4">
    <source>
        <dbReference type="EMBL" id="MBE1536983.1"/>
    </source>
</evidence>
<proteinExistence type="inferred from homology"/>
<evidence type="ECO:0000256" key="3">
    <source>
        <dbReference type="ARBA" id="ARBA00022729"/>
    </source>
</evidence>
<evidence type="ECO:0000256" key="1">
    <source>
        <dbReference type="ARBA" id="ARBA00009023"/>
    </source>
</evidence>
<organism evidence="4 5">
    <name type="scientific">Actinomadura algeriensis</name>
    <dbReference type="NCBI Taxonomy" id="1679523"/>
    <lineage>
        <taxon>Bacteria</taxon>
        <taxon>Bacillati</taxon>
        <taxon>Actinomycetota</taxon>
        <taxon>Actinomycetes</taxon>
        <taxon>Streptosporangiales</taxon>
        <taxon>Thermomonosporaceae</taxon>
        <taxon>Actinomadura</taxon>
    </lineage>
</organism>
<keyword evidence="2" id="KW-0813">Transport</keyword>
<dbReference type="Proteomes" id="UP000627838">
    <property type="component" value="Unassembled WGS sequence"/>
</dbReference>
<gene>
    <name evidence="4" type="ORF">H4W34_006816</name>
</gene>
<reference evidence="4 5" key="1">
    <citation type="submission" date="2020-10" db="EMBL/GenBank/DDBJ databases">
        <title>Sequencing the genomes of 1000 actinobacteria strains.</title>
        <authorList>
            <person name="Klenk H.-P."/>
        </authorList>
    </citation>
    <scope>NUCLEOTIDE SEQUENCE [LARGE SCALE GENOMIC DNA]</scope>
    <source>
        <strain evidence="4 5">DSM 46744</strain>
    </source>
</reference>
<dbReference type="PANTHER" id="PTHR33376:SF7">
    <property type="entry name" value="C4-DICARBOXYLATE-BINDING PROTEIN DCTB"/>
    <property type="match status" value="1"/>
</dbReference>
<dbReference type="Pfam" id="PF03480">
    <property type="entry name" value="DctP"/>
    <property type="match status" value="1"/>
</dbReference>
<name>A0ABR9K2N9_9ACTN</name>
<dbReference type="Gene3D" id="3.40.190.170">
    <property type="entry name" value="Bacterial extracellular solute-binding protein, family 7"/>
    <property type="match status" value="1"/>
</dbReference>
<dbReference type="NCBIfam" id="NF037995">
    <property type="entry name" value="TRAP_S1"/>
    <property type="match status" value="1"/>
</dbReference>
<dbReference type="InterPro" id="IPR038404">
    <property type="entry name" value="TRAP_DctP_sf"/>
</dbReference>
<protein>
    <submittedName>
        <fullName evidence="4">TRAP-type C4-dicarboxylate transport system substrate-binding protein</fullName>
    </submittedName>
</protein>
<dbReference type="RefSeq" id="WP_318784497.1">
    <property type="nucleotide sequence ID" value="NZ_JADBDZ010000001.1"/>
</dbReference>
<evidence type="ECO:0000313" key="5">
    <source>
        <dbReference type="Proteomes" id="UP000627838"/>
    </source>
</evidence>
<keyword evidence="3" id="KW-0732">Signal</keyword>
<sequence>MSATLLTACAEETETRSLAGVGPSVPYGATKAQYQAAFRDVPPITLTTQSPSPKGSPTGKNVDDYLNAVTEWSGGKITFEIAYSNGIAPPEEVDDALRDGRLDLGHTLPIYEPSEYPANAALIRTTFLSEQTPVVGPLQSNAWPNEVAFTVPEIMDEFRDHGMEPLIPQYDSGANVMFCSDRDRNLAAFHGRQAASGGQAQTAAIESLGGSAVSVPYTELFEGLERGVVDCSVSSLIVGVLGGFISAAPHITVDPTAGMATAPGSMVMSSRAWDRLPTAARQLLWDRLDVFMTSNIDGKIWPNSVAAIKAAKAAGGTVAPYEPDARRAINEANARLLREVTESDKLDDPEALVAAAKESSARWLRTVREDGIDADVTFAEFDTWYEPGKVDLDAFIDHVFAKVFLPHRPS</sequence>